<gene>
    <name evidence="1" type="ORF">SASPL_101732</name>
</gene>
<evidence type="ECO:0000313" key="2">
    <source>
        <dbReference type="Proteomes" id="UP000298416"/>
    </source>
</evidence>
<proteinExistence type="predicted"/>
<protein>
    <submittedName>
        <fullName evidence="1">Uncharacterized protein</fullName>
    </submittedName>
</protein>
<dbReference type="EMBL" id="PNBA02000001">
    <property type="protein sequence ID" value="KAG6436830.1"/>
    <property type="molecule type" value="Genomic_DNA"/>
</dbReference>
<sequence>MSALVDNDHEIGSLNAHLPGNPAQAIVVTQGQANIEVKNNILAVMPHYYGRKIVSPYEFLHDFCNIYRIPKRPTGSTEDDYKLRAISFALKGEADTSFMSLPPNTIRTHQPSVIHHNQKGNPSGKTVTTMGRTTGIIIGDKDRVMHRITLHE</sequence>
<comment type="caution">
    <text evidence="1">The sequence shown here is derived from an EMBL/GenBank/DDBJ whole genome shotgun (WGS) entry which is preliminary data.</text>
</comment>
<reference evidence="1" key="1">
    <citation type="submission" date="2018-01" db="EMBL/GenBank/DDBJ databases">
        <authorList>
            <person name="Mao J.F."/>
        </authorList>
    </citation>
    <scope>NUCLEOTIDE SEQUENCE</scope>
    <source>
        <strain evidence="1">Huo1</strain>
        <tissue evidence="1">Leaf</tissue>
    </source>
</reference>
<evidence type="ECO:0000313" key="1">
    <source>
        <dbReference type="EMBL" id="KAG6436830.1"/>
    </source>
</evidence>
<dbReference type="AlphaFoldDB" id="A0A8X8YPX4"/>
<accession>A0A8X8YPX4</accession>
<organism evidence="1">
    <name type="scientific">Salvia splendens</name>
    <name type="common">Scarlet sage</name>
    <dbReference type="NCBI Taxonomy" id="180675"/>
    <lineage>
        <taxon>Eukaryota</taxon>
        <taxon>Viridiplantae</taxon>
        <taxon>Streptophyta</taxon>
        <taxon>Embryophyta</taxon>
        <taxon>Tracheophyta</taxon>
        <taxon>Spermatophyta</taxon>
        <taxon>Magnoliopsida</taxon>
        <taxon>eudicotyledons</taxon>
        <taxon>Gunneridae</taxon>
        <taxon>Pentapetalae</taxon>
        <taxon>asterids</taxon>
        <taxon>lamiids</taxon>
        <taxon>Lamiales</taxon>
        <taxon>Lamiaceae</taxon>
        <taxon>Nepetoideae</taxon>
        <taxon>Mentheae</taxon>
        <taxon>Salviinae</taxon>
        <taxon>Salvia</taxon>
        <taxon>Salvia subgen. Calosphace</taxon>
        <taxon>core Calosphace</taxon>
    </lineage>
</organism>
<reference evidence="1" key="2">
    <citation type="submission" date="2020-08" db="EMBL/GenBank/DDBJ databases">
        <title>Plant Genome Project.</title>
        <authorList>
            <person name="Zhang R.-G."/>
        </authorList>
    </citation>
    <scope>NUCLEOTIDE SEQUENCE</scope>
    <source>
        <strain evidence="1">Huo1</strain>
        <tissue evidence="1">Leaf</tissue>
    </source>
</reference>
<keyword evidence="2" id="KW-1185">Reference proteome</keyword>
<dbReference type="Proteomes" id="UP000298416">
    <property type="component" value="Unassembled WGS sequence"/>
</dbReference>
<name>A0A8X8YPX4_SALSN</name>